<dbReference type="STRING" id="284592.Q6BVX6"/>
<dbReference type="Gene3D" id="3.40.10.10">
    <property type="entry name" value="DNA Methylphosphotriester Repair Domain"/>
    <property type="match status" value="1"/>
</dbReference>
<keyword evidence="2" id="KW-0489">Methyltransferase</keyword>
<dbReference type="OMA" id="WNTTREN"/>
<dbReference type="SUPFAM" id="SSF46689">
    <property type="entry name" value="Homeodomain-like"/>
    <property type="match status" value="1"/>
</dbReference>
<evidence type="ECO:0000259" key="6">
    <source>
        <dbReference type="PROSITE" id="PS01124"/>
    </source>
</evidence>
<accession>Q6BVX6</accession>
<dbReference type="InterPro" id="IPR035451">
    <property type="entry name" value="Ada-like_dom_sf"/>
</dbReference>
<protein>
    <submittedName>
        <fullName evidence="7">DEHA2B15906p</fullName>
    </submittedName>
</protein>
<dbReference type="HOGENOM" id="CLU_1098475_0_0_1"/>
<dbReference type="Pfam" id="PF02805">
    <property type="entry name" value="Ada_Zn_binding"/>
    <property type="match status" value="1"/>
</dbReference>
<keyword evidence="3" id="KW-0805">Transcription regulation</keyword>
<evidence type="ECO:0000256" key="3">
    <source>
        <dbReference type="ARBA" id="ARBA00023015"/>
    </source>
</evidence>
<dbReference type="GO" id="GO:0008168">
    <property type="term" value="F:methyltransferase activity"/>
    <property type="evidence" value="ECO:0007669"/>
    <property type="project" value="UniProtKB-KW"/>
</dbReference>
<gene>
    <name evidence="7" type="ordered locus">DEHA2B15906g</name>
</gene>
<dbReference type="Proteomes" id="UP000000599">
    <property type="component" value="Chromosome B"/>
</dbReference>
<evidence type="ECO:0000256" key="1">
    <source>
        <dbReference type="ARBA" id="ARBA00001947"/>
    </source>
</evidence>
<dbReference type="EMBL" id="CR382134">
    <property type="protein sequence ID" value="CAG85657.2"/>
    <property type="molecule type" value="Genomic_DNA"/>
</dbReference>
<proteinExistence type="predicted"/>
<dbReference type="Gene3D" id="1.10.10.60">
    <property type="entry name" value="Homeodomain-like"/>
    <property type="match status" value="1"/>
</dbReference>
<dbReference type="OrthoDB" id="2447880at2759"/>
<comment type="cofactor">
    <cofactor evidence="1">
        <name>Zn(2+)</name>
        <dbReference type="ChEBI" id="CHEBI:29105"/>
    </cofactor>
</comment>
<reference evidence="7 8" key="1">
    <citation type="journal article" date="2004" name="Nature">
        <title>Genome evolution in yeasts.</title>
        <authorList>
            <consortium name="Genolevures"/>
            <person name="Dujon B."/>
            <person name="Sherman D."/>
            <person name="Fischer G."/>
            <person name="Durrens P."/>
            <person name="Casaregola S."/>
            <person name="Lafontaine I."/>
            <person name="de Montigny J."/>
            <person name="Marck C."/>
            <person name="Neuveglise C."/>
            <person name="Talla E."/>
            <person name="Goffard N."/>
            <person name="Frangeul L."/>
            <person name="Aigle M."/>
            <person name="Anthouard V."/>
            <person name="Babour A."/>
            <person name="Barbe V."/>
            <person name="Barnay S."/>
            <person name="Blanchin S."/>
            <person name="Beckerich J.M."/>
            <person name="Beyne E."/>
            <person name="Bleykasten C."/>
            <person name="Boisrame A."/>
            <person name="Boyer J."/>
            <person name="Cattolico L."/>
            <person name="Confanioleri F."/>
            <person name="de Daruvar A."/>
            <person name="Despons L."/>
            <person name="Fabre E."/>
            <person name="Fairhead C."/>
            <person name="Ferry-Dumazet H."/>
            <person name="Groppi A."/>
            <person name="Hantraye F."/>
            <person name="Hennequin C."/>
            <person name="Jauniaux N."/>
            <person name="Joyet P."/>
            <person name="Kachouri R."/>
            <person name="Kerrest A."/>
            <person name="Koszul R."/>
            <person name="Lemaire M."/>
            <person name="Lesur I."/>
            <person name="Ma L."/>
            <person name="Muller H."/>
            <person name="Nicaud J.M."/>
            <person name="Nikolski M."/>
            <person name="Oztas S."/>
            <person name="Ozier-Kalogeropoulos O."/>
            <person name="Pellenz S."/>
            <person name="Potier S."/>
            <person name="Richard G.F."/>
            <person name="Straub M.L."/>
            <person name="Suleau A."/>
            <person name="Swennene D."/>
            <person name="Tekaia F."/>
            <person name="Wesolowski-Louvel M."/>
            <person name="Westhof E."/>
            <person name="Wirth B."/>
            <person name="Zeniou-Meyer M."/>
            <person name="Zivanovic I."/>
            <person name="Bolotin-Fukuhara M."/>
            <person name="Thierry A."/>
            <person name="Bouchier C."/>
            <person name="Caudron B."/>
            <person name="Scarpelli C."/>
            <person name="Gaillardin C."/>
            <person name="Weissenbach J."/>
            <person name="Wincker P."/>
            <person name="Souciet J.L."/>
        </authorList>
    </citation>
    <scope>NUCLEOTIDE SEQUENCE [LARGE SCALE GENOMIC DNA]</scope>
    <source>
        <strain evidence="8">ATCC 36239 / CBS 767 / BCRC 21394 / JCM 1990 / NBRC 0083 / IGC 2968</strain>
    </source>
</reference>
<evidence type="ECO:0000256" key="2">
    <source>
        <dbReference type="ARBA" id="ARBA00022603"/>
    </source>
</evidence>
<dbReference type="AlphaFoldDB" id="Q6BVX6"/>
<feature type="domain" description="HTH araC/xylS-type" evidence="6">
    <location>
        <begin position="118"/>
        <end position="137"/>
    </location>
</feature>
<keyword evidence="8" id="KW-1185">Reference proteome</keyword>
<evidence type="ECO:0000256" key="4">
    <source>
        <dbReference type="ARBA" id="ARBA00023159"/>
    </source>
</evidence>
<keyword evidence="5" id="KW-0804">Transcription</keyword>
<dbReference type="InterPro" id="IPR009057">
    <property type="entry name" value="Homeodomain-like_sf"/>
</dbReference>
<dbReference type="InterPro" id="IPR018060">
    <property type="entry name" value="HTH_AraC"/>
</dbReference>
<dbReference type="GO" id="GO:0043565">
    <property type="term" value="F:sequence-specific DNA binding"/>
    <property type="evidence" value="ECO:0007669"/>
    <property type="project" value="InterPro"/>
</dbReference>
<dbReference type="PROSITE" id="PS01124">
    <property type="entry name" value="HTH_ARAC_FAMILY_2"/>
    <property type="match status" value="1"/>
</dbReference>
<dbReference type="RefSeq" id="XP_457643.2">
    <property type="nucleotide sequence ID" value="XM_457643.1"/>
</dbReference>
<dbReference type="InParanoid" id="Q6BVX6"/>
<keyword evidence="2" id="KW-0808">Transferase</keyword>
<dbReference type="GO" id="GO:0032259">
    <property type="term" value="P:methylation"/>
    <property type="evidence" value="ECO:0007669"/>
    <property type="project" value="UniProtKB-KW"/>
</dbReference>
<dbReference type="InterPro" id="IPR004026">
    <property type="entry name" value="Ada_DNA_repair_Zn-bd"/>
</dbReference>
<dbReference type="eggNOG" id="ENOG502S6W3">
    <property type="taxonomic scope" value="Eukaryota"/>
</dbReference>
<dbReference type="GeneID" id="2913619"/>
<dbReference type="KEGG" id="dha:DEHA2B15906g"/>
<dbReference type="VEuPathDB" id="FungiDB:DEHA2B15906g"/>
<evidence type="ECO:0000256" key="5">
    <source>
        <dbReference type="ARBA" id="ARBA00023163"/>
    </source>
</evidence>
<name>Q6BVX6_DEBHA</name>
<organism evidence="7 8">
    <name type="scientific">Debaryomyces hansenii (strain ATCC 36239 / CBS 767 / BCRC 21394 / JCM 1990 / NBRC 0083 / IGC 2968)</name>
    <name type="common">Yeast</name>
    <name type="synonym">Torulaspora hansenii</name>
    <dbReference type="NCBI Taxonomy" id="284592"/>
    <lineage>
        <taxon>Eukaryota</taxon>
        <taxon>Fungi</taxon>
        <taxon>Dikarya</taxon>
        <taxon>Ascomycota</taxon>
        <taxon>Saccharomycotina</taxon>
        <taxon>Pichiomycetes</taxon>
        <taxon>Debaryomycetaceae</taxon>
        <taxon>Debaryomyces</taxon>
    </lineage>
</organism>
<dbReference type="GO" id="GO:0006281">
    <property type="term" value="P:DNA repair"/>
    <property type="evidence" value="ECO:0007669"/>
    <property type="project" value="InterPro"/>
</dbReference>
<evidence type="ECO:0000313" key="7">
    <source>
        <dbReference type="EMBL" id="CAG85657.2"/>
    </source>
</evidence>
<keyword evidence="4" id="KW-0010">Activator</keyword>
<sequence>MSKKYPTYESKLSALMERNPDAEGEFIYCVLSTSICCRPTCSSRLPLKKNIIFCDNVQEAIEKRFRPCKRCRPHILIGWNKARENIKKACSIIMKMATSKTKLDVDTLAFDLRSSKWHFCRTFKNYTGYTPKKYYKECIQGSNPLIFKPLPLILTKRNLQKQRVLSRTIFPERVSENKKSFGEIISNYSNEYPASMTGSVVNIPQYDNCLEMFECLEEDIQLNTLDSLLENSSASADGDTSFISNELLDYMNI</sequence>
<dbReference type="GO" id="GO:0008270">
    <property type="term" value="F:zinc ion binding"/>
    <property type="evidence" value="ECO:0007669"/>
    <property type="project" value="InterPro"/>
</dbReference>
<dbReference type="SUPFAM" id="SSF57884">
    <property type="entry name" value="Ada DNA repair protein, N-terminal domain (N-Ada 10)"/>
    <property type="match status" value="1"/>
</dbReference>
<evidence type="ECO:0000313" key="8">
    <source>
        <dbReference type="Proteomes" id="UP000000599"/>
    </source>
</evidence>
<dbReference type="GO" id="GO:0003700">
    <property type="term" value="F:DNA-binding transcription factor activity"/>
    <property type="evidence" value="ECO:0007669"/>
    <property type="project" value="InterPro"/>
</dbReference>